<evidence type="ECO:0000256" key="1">
    <source>
        <dbReference type="ARBA" id="ARBA00022701"/>
    </source>
</evidence>
<organism evidence="3">
    <name type="scientific">Brassica cretica</name>
    <name type="common">Mustard</name>
    <dbReference type="NCBI Taxonomy" id="69181"/>
    <lineage>
        <taxon>Eukaryota</taxon>
        <taxon>Viridiplantae</taxon>
        <taxon>Streptophyta</taxon>
        <taxon>Embryophyta</taxon>
        <taxon>Tracheophyta</taxon>
        <taxon>Spermatophyta</taxon>
        <taxon>Magnoliopsida</taxon>
        <taxon>eudicotyledons</taxon>
        <taxon>Gunneridae</taxon>
        <taxon>Pentapetalae</taxon>
        <taxon>rosids</taxon>
        <taxon>malvids</taxon>
        <taxon>Brassicales</taxon>
        <taxon>Brassicaceae</taxon>
        <taxon>Brassiceae</taxon>
        <taxon>Brassica</taxon>
    </lineage>
</organism>
<keyword evidence="1" id="KW-0493">Microtubule</keyword>
<comment type="caution">
    <text evidence="3">The sequence shown here is derived from an EMBL/GenBank/DDBJ whole genome shotgun (WGS) entry which is preliminary data.</text>
</comment>
<proteinExistence type="predicted"/>
<dbReference type="GO" id="GO:0005874">
    <property type="term" value="C:microtubule"/>
    <property type="evidence" value="ECO:0007669"/>
    <property type="project" value="UniProtKB-KW"/>
</dbReference>
<protein>
    <recommendedName>
        <fullName evidence="2">NPK1-activating kinesin-like protein C-terminal domain-containing protein</fullName>
    </recommendedName>
</protein>
<accession>A0A8S9LA01</accession>
<evidence type="ECO:0000259" key="2">
    <source>
        <dbReference type="Pfam" id="PF11995"/>
    </source>
</evidence>
<dbReference type="Pfam" id="PF11995">
    <property type="entry name" value="DUF3490"/>
    <property type="match status" value="1"/>
</dbReference>
<reference evidence="3" key="1">
    <citation type="submission" date="2019-12" db="EMBL/GenBank/DDBJ databases">
        <title>Genome sequencing and annotation of Brassica cretica.</title>
        <authorList>
            <person name="Studholme D.J."/>
            <person name="Sarris P.F."/>
        </authorList>
    </citation>
    <scope>NUCLEOTIDE SEQUENCE</scope>
    <source>
        <strain evidence="3">PFS-102/07</strain>
        <tissue evidence="3">Leaf</tissue>
    </source>
</reference>
<name>A0A8S9LA01_BRACR</name>
<feature type="domain" description="NPK1-activating kinesin-like protein C-terminal" evidence="2">
    <location>
        <begin position="18"/>
        <end position="99"/>
    </location>
</feature>
<dbReference type="AlphaFoldDB" id="A0A8S9LA01"/>
<sequence length="319" mass="35547">MVLIYVKSGEPAVVSLSSRDFLARRINSRLAPKEREELYMKWDVPPEGKQRKLQFVNKLWTDPYNSRHMQESAKIVAKLVGFCESGNICKEMIGLNFAMPSDKRGSSTLAQIRNLVFRSKVSGGESRRVRTAGACDVGWVFSAVVLSDFVRDWSGGVALGFLSPHLIKLWGLGGSGRRLSTLSGSRFRRCFGPVPLLYMSLGFNGCTWSRVGELEAAIFSTLLGTTASSVTISSSCCRIVFSWVLEYHMEFLETLECIWSSKEVIRVIFGRALPEATSLERLSQVTLARATYRSDAMNSLALYASERPPRATRRSRSSS</sequence>
<dbReference type="EMBL" id="QGKY02000094">
    <property type="protein sequence ID" value="KAF2604174.1"/>
    <property type="molecule type" value="Genomic_DNA"/>
</dbReference>
<dbReference type="InterPro" id="IPR021881">
    <property type="entry name" value="NACK_C"/>
</dbReference>
<gene>
    <name evidence="3" type="ORF">F2Q70_00024992</name>
</gene>
<evidence type="ECO:0000313" key="3">
    <source>
        <dbReference type="EMBL" id="KAF2604174.1"/>
    </source>
</evidence>